<dbReference type="RefSeq" id="WP_094367692.1">
    <property type="nucleotide sequence ID" value="NZ_NOJY02000103.1"/>
</dbReference>
<comment type="similarity">
    <text evidence="2 6">Belongs to the class-I pyridoxal-phosphate-dependent aminotransferase family.</text>
</comment>
<dbReference type="EC" id="2.6.1.-" evidence="6"/>
<dbReference type="FunFam" id="3.40.640.10:FF:000033">
    <property type="entry name" value="Aspartate aminotransferase"/>
    <property type="match status" value="1"/>
</dbReference>
<dbReference type="Pfam" id="PF00155">
    <property type="entry name" value="Aminotran_1_2"/>
    <property type="match status" value="1"/>
</dbReference>
<dbReference type="PANTHER" id="PTHR46383:SF1">
    <property type="entry name" value="ASPARTATE AMINOTRANSFERASE"/>
    <property type="match status" value="1"/>
</dbReference>
<evidence type="ECO:0000313" key="8">
    <source>
        <dbReference type="EMBL" id="RDY25190.1"/>
    </source>
</evidence>
<evidence type="ECO:0000256" key="2">
    <source>
        <dbReference type="ARBA" id="ARBA00007441"/>
    </source>
</evidence>
<keyword evidence="3 6" id="KW-0032">Aminotransferase</keyword>
<dbReference type="InterPro" id="IPR015424">
    <property type="entry name" value="PyrdxlP-dep_Trfase"/>
</dbReference>
<feature type="domain" description="Aminotransferase class I/classII large" evidence="7">
    <location>
        <begin position="30"/>
        <end position="378"/>
    </location>
</feature>
<gene>
    <name evidence="8" type="ORF">CHL78_019500</name>
</gene>
<dbReference type="AlphaFoldDB" id="A0A371IXI4"/>
<dbReference type="CDD" id="cd00609">
    <property type="entry name" value="AAT_like"/>
    <property type="match status" value="1"/>
</dbReference>
<dbReference type="Proteomes" id="UP000215694">
    <property type="component" value="Unassembled WGS sequence"/>
</dbReference>
<dbReference type="EMBL" id="NOJY02000103">
    <property type="protein sequence ID" value="RDY25190.1"/>
    <property type="molecule type" value="Genomic_DNA"/>
</dbReference>
<comment type="cofactor">
    <cofactor evidence="1 6">
        <name>pyridoxal 5'-phosphate</name>
        <dbReference type="ChEBI" id="CHEBI:597326"/>
    </cofactor>
</comment>
<dbReference type="InterPro" id="IPR015421">
    <property type="entry name" value="PyrdxlP-dep_Trfase_major"/>
</dbReference>
<dbReference type="GO" id="GO:0008483">
    <property type="term" value="F:transaminase activity"/>
    <property type="evidence" value="ECO:0007669"/>
    <property type="project" value="UniProtKB-KW"/>
</dbReference>
<comment type="caution">
    <text evidence="8">The sequence shown here is derived from an EMBL/GenBank/DDBJ whole genome shotgun (WGS) entry which is preliminary data.</text>
</comment>
<keyword evidence="4 6" id="KW-0808">Transferase</keyword>
<dbReference type="InterPro" id="IPR004838">
    <property type="entry name" value="NHTrfase_class1_PyrdxlP-BS"/>
</dbReference>
<name>A0A371IXI4_9FIRM</name>
<dbReference type="Gene3D" id="3.90.1150.10">
    <property type="entry name" value="Aspartate Aminotransferase, domain 1"/>
    <property type="match status" value="1"/>
</dbReference>
<protein>
    <recommendedName>
        <fullName evidence="6">Aminotransferase</fullName>
        <ecNumber evidence="6">2.6.1.-</ecNumber>
    </recommendedName>
</protein>
<dbReference type="InterPro" id="IPR015422">
    <property type="entry name" value="PyrdxlP-dep_Trfase_small"/>
</dbReference>
<reference evidence="8 9" key="1">
    <citation type="journal article" date="2017" name="Genome Announc.">
        <title>Draft Genome Sequence of Romboutsia weinsteinii sp. nov. Strain CCRI-19649(T) Isolated from Surface Water.</title>
        <authorList>
            <person name="Maheux A.F."/>
            <person name="Boudreau D.K."/>
            <person name="Berube E."/>
            <person name="Boissinot M."/>
            <person name="Cantin P."/>
            <person name="Raymond F."/>
            <person name="Corbeil J."/>
            <person name="Omar R.F."/>
            <person name="Bergeron M.G."/>
        </authorList>
    </citation>
    <scope>NUCLEOTIDE SEQUENCE [LARGE SCALE GENOMIC DNA]</scope>
    <source>
        <strain evidence="8 9">CCRI-19649</strain>
    </source>
</reference>
<dbReference type="PROSITE" id="PS00105">
    <property type="entry name" value="AA_TRANSFER_CLASS_1"/>
    <property type="match status" value="1"/>
</dbReference>
<dbReference type="OrthoDB" id="9802328at2"/>
<accession>A0A371IXI4</accession>
<dbReference type="InterPro" id="IPR050596">
    <property type="entry name" value="AspAT/PAT-like"/>
</dbReference>
<evidence type="ECO:0000256" key="4">
    <source>
        <dbReference type="ARBA" id="ARBA00022679"/>
    </source>
</evidence>
<keyword evidence="5" id="KW-0663">Pyridoxal phosphate</keyword>
<proteinExistence type="inferred from homology"/>
<dbReference type="PANTHER" id="PTHR46383">
    <property type="entry name" value="ASPARTATE AMINOTRANSFERASE"/>
    <property type="match status" value="1"/>
</dbReference>
<evidence type="ECO:0000256" key="3">
    <source>
        <dbReference type="ARBA" id="ARBA00022576"/>
    </source>
</evidence>
<evidence type="ECO:0000256" key="6">
    <source>
        <dbReference type="RuleBase" id="RU000481"/>
    </source>
</evidence>
<dbReference type="GO" id="GO:0006520">
    <property type="term" value="P:amino acid metabolic process"/>
    <property type="evidence" value="ECO:0007669"/>
    <property type="project" value="InterPro"/>
</dbReference>
<evidence type="ECO:0000313" key="9">
    <source>
        <dbReference type="Proteomes" id="UP000215694"/>
    </source>
</evidence>
<organism evidence="8 9">
    <name type="scientific">Romboutsia weinsteinii</name>
    <dbReference type="NCBI Taxonomy" id="2020949"/>
    <lineage>
        <taxon>Bacteria</taxon>
        <taxon>Bacillati</taxon>
        <taxon>Bacillota</taxon>
        <taxon>Clostridia</taxon>
        <taxon>Peptostreptococcales</taxon>
        <taxon>Peptostreptococcaceae</taxon>
        <taxon>Romboutsia</taxon>
    </lineage>
</organism>
<dbReference type="SUPFAM" id="SSF53383">
    <property type="entry name" value="PLP-dependent transferases"/>
    <property type="match status" value="1"/>
</dbReference>
<dbReference type="InterPro" id="IPR004839">
    <property type="entry name" value="Aminotransferase_I/II_large"/>
</dbReference>
<sequence length="400" mass="44865">MLSDRLKFITPSYTIGVSSKVSEMKSKGIDVINLSVGEPDFTVPEKAKTYGLNSLKNDCTKYDLVPGLKILREEICNKLLKENNCNYSIDEIVVSSGAKHSITNSLLAITNPGDEVLVPKPYWVSYPEMIKLVNAVPVFIDTRKEKGFKLTREDLEKHITEKTKLIIINNPSNPAGIVYTKKELTEIVDVCIEKNIYILADEIYERVCFNDDFTSIASLSEKAKEITITVNGFSKSAAMTGLRLGYTASNKVIAKSMSSIQGHLVSHPSLTTQYVGYGALKECTHDIDDMVKVYKYRRDLVTSKLNSISDLEYIHPDGAFYAFIDLSKVKDMFEYKDSFSIDFCEKFLTEYRVAAVPGIAFGMDDYIRISFACSEESFLTGLDRLNDFILSITSKEATNI</sequence>
<evidence type="ECO:0000256" key="1">
    <source>
        <dbReference type="ARBA" id="ARBA00001933"/>
    </source>
</evidence>
<dbReference type="GO" id="GO:0030170">
    <property type="term" value="F:pyridoxal phosphate binding"/>
    <property type="evidence" value="ECO:0007669"/>
    <property type="project" value="InterPro"/>
</dbReference>
<evidence type="ECO:0000259" key="7">
    <source>
        <dbReference type="Pfam" id="PF00155"/>
    </source>
</evidence>
<evidence type="ECO:0000256" key="5">
    <source>
        <dbReference type="ARBA" id="ARBA00022898"/>
    </source>
</evidence>
<keyword evidence="9" id="KW-1185">Reference proteome</keyword>
<dbReference type="Gene3D" id="3.40.640.10">
    <property type="entry name" value="Type I PLP-dependent aspartate aminotransferase-like (Major domain)"/>
    <property type="match status" value="1"/>
</dbReference>